<organism evidence="12 13">
    <name type="scientific">Amniculicola lignicola CBS 123094</name>
    <dbReference type="NCBI Taxonomy" id="1392246"/>
    <lineage>
        <taxon>Eukaryota</taxon>
        <taxon>Fungi</taxon>
        <taxon>Dikarya</taxon>
        <taxon>Ascomycota</taxon>
        <taxon>Pezizomycotina</taxon>
        <taxon>Dothideomycetes</taxon>
        <taxon>Pleosporomycetidae</taxon>
        <taxon>Pleosporales</taxon>
        <taxon>Amniculicolaceae</taxon>
        <taxon>Amniculicola</taxon>
    </lineage>
</organism>
<evidence type="ECO:0000256" key="4">
    <source>
        <dbReference type="ARBA" id="ARBA00022911"/>
    </source>
</evidence>
<accession>A0A6A5WCH5</accession>
<keyword evidence="13" id="KW-1185">Reference proteome</keyword>
<reference evidence="12" key="1">
    <citation type="journal article" date="2020" name="Stud. Mycol.">
        <title>101 Dothideomycetes genomes: a test case for predicting lifestyles and emergence of pathogens.</title>
        <authorList>
            <person name="Haridas S."/>
            <person name="Albert R."/>
            <person name="Binder M."/>
            <person name="Bloem J."/>
            <person name="Labutti K."/>
            <person name="Salamov A."/>
            <person name="Andreopoulos B."/>
            <person name="Baker S."/>
            <person name="Barry K."/>
            <person name="Bills G."/>
            <person name="Bluhm B."/>
            <person name="Cannon C."/>
            <person name="Castanera R."/>
            <person name="Culley D."/>
            <person name="Daum C."/>
            <person name="Ezra D."/>
            <person name="Gonzalez J."/>
            <person name="Henrissat B."/>
            <person name="Kuo A."/>
            <person name="Liang C."/>
            <person name="Lipzen A."/>
            <person name="Lutzoni F."/>
            <person name="Magnuson J."/>
            <person name="Mondo S."/>
            <person name="Nolan M."/>
            <person name="Ohm R."/>
            <person name="Pangilinan J."/>
            <person name="Park H.-J."/>
            <person name="Ramirez L."/>
            <person name="Alfaro M."/>
            <person name="Sun H."/>
            <person name="Tritt A."/>
            <person name="Yoshinaga Y."/>
            <person name="Zwiers L.-H."/>
            <person name="Turgeon B."/>
            <person name="Goodwin S."/>
            <person name="Spatafora J."/>
            <person name="Crous P."/>
            <person name="Grigoriev I."/>
        </authorList>
    </citation>
    <scope>NUCLEOTIDE SEQUENCE</scope>
    <source>
        <strain evidence="12">CBS 123094</strain>
    </source>
</reference>
<dbReference type="GO" id="GO:0003677">
    <property type="term" value="F:DNA binding"/>
    <property type="evidence" value="ECO:0007669"/>
    <property type="project" value="UniProtKB-KW"/>
</dbReference>
<evidence type="ECO:0000256" key="1">
    <source>
        <dbReference type="ARBA" id="ARBA00004123"/>
    </source>
</evidence>
<dbReference type="EMBL" id="ML977594">
    <property type="protein sequence ID" value="KAF1999583.1"/>
    <property type="molecule type" value="Genomic_DNA"/>
</dbReference>
<evidence type="ECO:0000256" key="2">
    <source>
        <dbReference type="ARBA" id="ARBA00022723"/>
    </source>
</evidence>
<comment type="subcellular location">
    <subcellularLocation>
        <location evidence="1">Nucleus</location>
    </subcellularLocation>
</comment>
<keyword evidence="9" id="KW-0539">Nucleus</keyword>
<dbReference type="InterPro" id="IPR036864">
    <property type="entry name" value="Zn2-C6_fun-type_DNA-bd_sf"/>
</dbReference>
<dbReference type="GO" id="GO:0000981">
    <property type="term" value="F:DNA-binding transcription factor activity, RNA polymerase II-specific"/>
    <property type="evidence" value="ECO:0007669"/>
    <property type="project" value="InterPro"/>
</dbReference>
<dbReference type="PROSITE" id="PS50048">
    <property type="entry name" value="ZN2_CY6_FUNGAL_2"/>
    <property type="match status" value="1"/>
</dbReference>
<dbReference type="Pfam" id="PF04082">
    <property type="entry name" value="Fungal_trans"/>
    <property type="match status" value="1"/>
</dbReference>
<dbReference type="InterPro" id="IPR052783">
    <property type="entry name" value="Metabolic/Drug-Res_Regulator"/>
</dbReference>
<feature type="region of interest" description="Disordered" evidence="10">
    <location>
        <begin position="595"/>
        <end position="614"/>
    </location>
</feature>
<dbReference type="PROSITE" id="PS00463">
    <property type="entry name" value="ZN2_CY6_FUNGAL_1"/>
    <property type="match status" value="1"/>
</dbReference>
<evidence type="ECO:0000256" key="5">
    <source>
        <dbReference type="ARBA" id="ARBA00023015"/>
    </source>
</evidence>
<sequence>MPPPAQANKRKTGDNERPSKRSRVSRACDQCRTAREKCDGTQPICITCSAVSRPCTYTTNPKKRGIQPGYIRTLELALTWLFINVPDAESALSRKLVQEGINSVLLARDSKDSNTLHKNWRKSKFCKDVDKLLSGEQITDTRSPESEQDTDPEEVNVRSPSPDLGRLDAITIPQATLDNIAPSTFRVSETSQPISLPVNGWRLFDIYFAYTHSWFPICEKHDVLKLTYSYPDHGLHLSSAMAHSGEHAELWSIMALASLRDLDQPSDLQPSHTWLYNVALTLMPFETGSFELGHVKGLLILSLVHMERGLPETAWLLIGYASRILIGLEEKEKRNQQPNQRFKHVAAGCFLLDTTLSMQLRRRPYLQVTDLERIEKIDEDGIEEWQPWAASADSVAMSSFHRPVARSPVLSLSTFNNLVELVGILGVATFNDNSRSIVRDALGRFEAWKASLPPKLDYVRVERASTPTTPPAILFQLVYYYTSSLLYSSQSWIQRIAELLENARDAIGLMALPPLLVSVLDLVGGTPSYDMTDYRVQGRYQAIRSECSQIKVLSPSGGPHLRSMTESLAARSRPSFASANVQALTPESLRNPLNSFAPIDNNQNRDSGRPPADSTLLDDLLPDMSAVDPGQHSMAFPNIENFFDELASLDGAERVENQPQFMQNLGFAPDANIADFLA</sequence>
<evidence type="ECO:0000313" key="12">
    <source>
        <dbReference type="EMBL" id="KAF1999583.1"/>
    </source>
</evidence>
<dbReference type="GO" id="GO:0005634">
    <property type="term" value="C:nucleus"/>
    <property type="evidence" value="ECO:0007669"/>
    <property type="project" value="UniProtKB-SubCell"/>
</dbReference>
<keyword evidence="8" id="KW-0804">Transcription</keyword>
<protein>
    <recommendedName>
        <fullName evidence="11">Zn(2)-C6 fungal-type domain-containing protein</fullName>
    </recommendedName>
</protein>
<dbReference type="SUPFAM" id="SSF57701">
    <property type="entry name" value="Zn2/Cys6 DNA-binding domain"/>
    <property type="match status" value="1"/>
</dbReference>
<keyword evidence="6" id="KW-0238">DNA-binding</keyword>
<keyword evidence="3" id="KW-0862">Zinc</keyword>
<feature type="non-terminal residue" evidence="12">
    <location>
        <position position="678"/>
    </location>
</feature>
<dbReference type="OrthoDB" id="3364175at2759"/>
<evidence type="ECO:0000256" key="3">
    <source>
        <dbReference type="ARBA" id="ARBA00022833"/>
    </source>
</evidence>
<keyword evidence="2" id="KW-0479">Metal-binding</keyword>
<dbReference type="Pfam" id="PF00172">
    <property type="entry name" value="Zn_clus"/>
    <property type="match status" value="1"/>
</dbReference>
<evidence type="ECO:0000313" key="13">
    <source>
        <dbReference type="Proteomes" id="UP000799779"/>
    </source>
</evidence>
<evidence type="ECO:0000259" key="11">
    <source>
        <dbReference type="PROSITE" id="PS50048"/>
    </source>
</evidence>
<dbReference type="CDD" id="cd12148">
    <property type="entry name" value="fungal_TF_MHR"/>
    <property type="match status" value="1"/>
</dbReference>
<dbReference type="Gene3D" id="4.10.240.10">
    <property type="entry name" value="Zn(2)-C6 fungal-type DNA-binding domain"/>
    <property type="match status" value="1"/>
</dbReference>
<dbReference type="Proteomes" id="UP000799779">
    <property type="component" value="Unassembled WGS sequence"/>
</dbReference>
<dbReference type="AlphaFoldDB" id="A0A6A5WCH5"/>
<evidence type="ECO:0000256" key="9">
    <source>
        <dbReference type="ARBA" id="ARBA00023242"/>
    </source>
</evidence>
<dbReference type="GO" id="GO:0045944">
    <property type="term" value="P:positive regulation of transcription by RNA polymerase II"/>
    <property type="evidence" value="ECO:0007669"/>
    <property type="project" value="TreeGrafter"/>
</dbReference>
<feature type="domain" description="Zn(2)-C6 fungal-type" evidence="11">
    <location>
        <begin position="27"/>
        <end position="57"/>
    </location>
</feature>
<proteinExistence type="predicted"/>
<feature type="region of interest" description="Disordered" evidence="10">
    <location>
        <begin position="1"/>
        <end position="23"/>
    </location>
</feature>
<keyword evidence="7" id="KW-0010">Activator</keyword>
<dbReference type="SMART" id="SM00066">
    <property type="entry name" value="GAL4"/>
    <property type="match status" value="1"/>
</dbReference>
<dbReference type="GO" id="GO:0006351">
    <property type="term" value="P:DNA-templated transcription"/>
    <property type="evidence" value="ECO:0007669"/>
    <property type="project" value="InterPro"/>
</dbReference>
<dbReference type="InterPro" id="IPR007219">
    <property type="entry name" value="XnlR_reg_dom"/>
</dbReference>
<dbReference type="CDD" id="cd00067">
    <property type="entry name" value="GAL4"/>
    <property type="match status" value="1"/>
</dbReference>
<feature type="region of interest" description="Disordered" evidence="10">
    <location>
        <begin position="137"/>
        <end position="160"/>
    </location>
</feature>
<evidence type="ECO:0000256" key="6">
    <source>
        <dbReference type="ARBA" id="ARBA00023125"/>
    </source>
</evidence>
<dbReference type="InterPro" id="IPR001138">
    <property type="entry name" value="Zn2Cys6_DnaBD"/>
</dbReference>
<gene>
    <name evidence="12" type="ORF">P154DRAFT_467275</name>
</gene>
<evidence type="ECO:0000256" key="8">
    <source>
        <dbReference type="ARBA" id="ARBA00023163"/>
    </source>
</evidence>
<dbReference type="GO" id="GO:0008270">
    <property type="term" value="F:zinc ion binding"/>
    <property type="evidence" value="ECO:0007669"/>
    <property type="project" value="InterPro"/>
</dbReference>
<dbReference type="PANTHER" id="PTHR47655">
    <property type="entry name" value="QUINIC ACID UTILIZATION ACTIVATOR"/>
    <property type="match status" value="1"/>
</dbReference>
<name>A0A6A5WCH5_9PLEO</name>
<dbReference type="PANTHER" id="PTHR47655:SF2">
    <property type="entry name" value="QUINIC ACID UTILIZATION ACTIVATOR"/>
    <property type="match status" value="1"/>
</dbReference>
<keyword evidence="5" id="KW-0805">Transcription regulation</keyword>
<evidence type="ECO:0000256" key="10">
    <source>
        <dbReference type="SAM" id="MobiDB-lite"/>
    </source>
</evidence>
<dbReference type="FunFam" id="4.10.240.10:FF:000005">
    <property type="entry name" value="Quinic acid utilization activator"/>
    <property type="match status" value="1"/>
</dbReference>
<keyword evidence="4" id="KW-0672">Quinate metabolism</keyword>
<evidence type="ECO:0000256" key="7">
    <source>
        <dbReference type="ARBA" id="ARBA00023159"/>
    </source>
</evidence>